<feature type="region of interest" description="Disordered" evidence="3">
    <location>
        <begin position="231"/>
        <end position="273"/>
    </location>
</feature>
<name>A0A1G9JQU4_9ACTN</name>
<dbReference type="InterPro" id="IPR035992">
    <property type="entry name" value="Ricin_B-like_lectins"/>
</dbReference>
<proteinExistence type="predicted"/>
<keyword evidence="8" id="KW-1185">Reference proteome</keyword>
<dbReference type="STRING" id="417292.SAMN05421806_1343"/>
<evidence type="ECO:0000256" key="3">
    <source>
        <dbReference type="SAM" id="MobiDB-lite"/>
    </source>
</evidence>
<dbReference type="SMART" id="SM00458">
    <property type="entry name" value="RICIN"/>
    <property type="match status" value="1"/>
</dbReference>
<protein>
    <submittedName>
        <fullName evidence="7">Concanavalin A-like lectin/glucanases superfamily protein</fullName>
    </submittedName>
</protein>
<feature type="domain" description="LamG-like jellyroll fold" evidence="6">
    <location>
        <begin position="822"/>
        <end position="964"/>
    </location>
</feature>
<feature type="region of interest" description="Disordered" evidence="3">
    <location>
        <begin position="517"/>
        <end position="547"/>
    </location>
</feature>
<gene>
    <name evidence="7" type="ORF">SAMN05421806_1343</name>
</gene>
<evidence type="ECO:0000256" key="2">
    <source>
        <dbReference type="ARBA" id="ARBA00023157"/>
    </source>
</evidence>
<dbReference type="EMBL" id="FNFF01000034">
    <property type="protein sequence ID" value="SDL39504.1"/>
    <property type="molecule type" value="Genomic_DNA"/>
</dbReference>
<dbReference type="CDD" id="cd00161">
    <property type="entry name" value="beta-trefoil_Ricin-like"/>
    <property type="match status" value="1"/>
</dbReference>
<accession>A0A1G9JQU4</accession>
<evidence type="ECO:0000259" key="6">
    <source>
        <dbReference type="SMART" id="SM00560"/>
    </source>
</evidence>
<dbReference type="InterPro" id="IPR000772">
    <property type="entry name" value="Ricin_B_lectin"/>
</dbReference>
<evidence type="ECO:0000256" key="4">
    <source>
        <dbReference type="SAM" id="SignalP"/>
    </source>
</evidence>
<evidence type="ECO:0000259" key="5">
    <source>
        <dbReference type="SMART" id="SM00458"/>
    </source>
</evidence>
<feature type="chain" id="PRO_5011489889" evidence="4">
    <location>
        <begin position="24"/>
        <end position="1332"/>
    </location>
</feature>
<dbReference type="InterPro" id="IPR006558">
    <property type="entry name" value="LamG-like"/>
</dbReference>
<dbReference type="SMART" id="SM00560">
    <property type="entry name" value="LamGL"/>
    <property type="match status" value="2"/>
</dbReference>
<keyword evidence="7" id="KW-0430">Lectin</keyword>
<dbReference type="SUPFAM" id="SSF49899">
    <property type="entry name" value="Concanavalin A-like lectins/glucanases"/>
    <property type="match status" value="2"/>
</dbReference>
<dbReference type="Gene3D" id="2.60.120.200">
    <property type="match status" value="2"/>
</dbReference>
<dbReference type="CDD" id="cd23451">
    <property type="entry name" value="beta-trefoil_Ricin_laminarinase"/>
    <property type="match status" value="1"/>
</dbReference>
<dbReference type="SUPFAM" id="SSF50370">
    <property type="entry name" value="Ricin B-like lectins"/>
    <property type="match status" value="1"/>
</dbReference>
<dbReference type="PANTHER" id="PTHR46943">
    <property type="entry name" value="PENTRAXIN-RELATED PROTEIN PTX3"/>
    <property type="match status" value="1"/>
</dbReference>
<dbReference type="Pfam" id="PF00652">
    <property type="entry name" value="Ricin_B_lectin"/>
    <property type="match status" value="1"/>
</dbReference>
<dbReference type="PROSITE" id="PS50231">
    <property type="entry name" value="RICIN_B_LECTIN"/>
    <property type="match status" value="1"/>
</dbReference>
<dbReference type="PANTHER" id="PTHR46943:SF1">
    <property type="entry name" value="PENTRAXIN-RELATED PROTEIN PTX3"/>
    <property type="match status" value="1"/>
</dbReference>
<sequence length="1332" mass="140195">MIGAALGALLVTTLGPVPTAVAAAPEAEAAELSEGQKALAQAKATGKRVEVLGERSERTTVFANPDGNTFTLRESSVPVRVAKPGGGWQAPDATLEKRADGSIVPKAAAPQIAFSGGGVKQPLARIAQGGRSLELSWPGALPAPKLEGASAVYANVLPDVDLKITATVESFQHVLVVKTPKAAASQKLRKLTFGLKTKGVKVQEGAAGNLAAVDANGTAVFKAPPARMWNSAGSGLPSPSAVASERSVGQDTVASDPAEAAPSGSGLEPGRGDEVATMGVEVGKDSLSILPDAQLLAEKDTAAFPLFIDPNITWGESERTLLRSDGYESYGWTNGDDDMGKGAGKCGTWNNYYCGPGYVQRLYYEFSPASLKGKHVLDATFRVTEPWAFQCDPRWVDLVRTNNISSSTTWSTRPKELDWMGDRHVSAGRGDLCSPGLPNAAIEFNDNPDESDENLTPTVRDFAAGKFSRLTLEIRAHDESDTSAWKRFRNDAVLDVDFVGLPDKPTGHGIVAGSGTVCSTSESNPSVVSDPTPALKATPQTKPGGEKEASLRIFHDVDYKSGTTWVDAPPPGGNSLAPSSGYVGDGKAPAPLNWASLKENTLYRYQAWTWSYYNNYASHLSSTSTSSCYFKVDSSAPKIPQVALSSPYTACVTDDCVAKGGPGQKATFTFSPNAADTNVVAYEYKLPGQTAWTRKTGKTVTVDYIPPAEGTYTVYVHGVDSVGSRPGADAAVSFRVAPGDGPVARYHFDEADGAALDAATGDGKDDATLAVGAARENKGRRGLITHDAQGNPLATPVDDKGLTLGGTTGYAQTSGPVVETRASYTVSAWARLEGPVSGNKTVLGQDGGFYSGFYLSYQSAPNTWTLRMSPKDATDGNLTDQVVVAKQPAVVGAWTHLAVVYDAPTSTVSLYVNGVLQGSDTVATPWAASGPLQIGRVLYRGSYTDHFAGSIDEVSVWQQALTAKQVRDEARLLISEKYAGVELVGDFSAARAVPGTRITGILGRCIDVQTSSTADGTPIQIHECNGTAAQGWERTGDVLRALGRCATVNGVLVQLAACDGSAQQTFTYREADKSLFHPATGKCLDVPNSNPEMGTDLQVYECNASEAQQWTPDANSVPIQDTLSGYGKRITLTGGAAVDNEGLVLDGVDDTATVPGPIVDDTGSFTVTAAATLDAAKLLTKDIGYIGQVAGQRTADGSAWGLWFQLTGKKTVLDEETLEEVTVPEGFWHFGRLESDGTLSSVKSEQTASTDSTVRLTGVHDAVDGTISLYVGYEKNGDDRPFTARTGSGDFTLGRAYATGAWKHFLPARIAEVRLWSGAMASSDQVETVVGD</sequence>
<dbReference type="Gene3D" id="2.80.10.50">
    <property type="match status" value="1"/>
</dbReference>
<evidence type="ECO:0000313" key="8">
    <source>
        <dbReference type="Proteomes" id="UP000199155"/>
    </source>
</evidence>
<dbReference type="Pfam" id="PF13385">
    <property type="entry name" value="Laminin_G_3"/>
    <property type="match status" value="1"/>
</dbReference>
<feature type="domain" description="Ricin B lectin" evidence="5">
    <location>
        <begin position="995"/>
        <end position="1113"/>
    </location>
</feature>
<dbReference type="RefSeq" id="WP_093618263.1">
    <property type="nucleotide sequence ID" value="NZ_FNFF01000034.1"/>
</dbReference>
<dbReference type="GO" id="GO:0030246">
    <property type="term" value="F:carbohydrate binding"/>
    <property type="evidence" value="ECO:0007669"/>
    <property type="project" value="UniProtKB-KW"/>
</dbReference>
<feature type="signal peptide" evidence="4">
    <location>
        <begin position="1"/>
        <end position="23"/>
    </location>
</feature>
<feature type="compositionally biased region" description="Polar residues" evidence="3">
    <location>
        <begin position="517"/>
        <end position="529"/>
    </location>
</feature>
<dbReference type="Proteomes" id="UP000199155">
    <property type="component" value="Unassembled WGS sequence"/>
</dbReference>
<evidence type="ECO:0000256" key="1">
    <source>
        <dbReference type="ARBA" id="ARBA00022729"/>
    </source>
</evidence>
<dbReference type="InterPro" id="IPR042837">
    <property type="entry name" value="PTX3"/>
</dbReference>
<keyword evidence="2" id="KW-1015">Disulfide bond</keyword>
<dbReference type="GO" id="GO:0006955">
    <property type="term" value="P:immune response"/>
    <property type="evidence" value="ECO:0007669"/>
    <property type="project" value="InterPro"/>
</dbReference>
<organism evidence="7 8">
    <name type="scientific">Streptomyces indicus</name>
    <dbReference type="NCBI Taxonomy" id="417292"/>
    <lineage>
        <taxon>Bacteria</taxon>
        <taxon>Bacillati</taxon>
        <taxon>Actinomycetota</taxon>
        <taxon>Actinomycetes</taxon>
        <taxon>Kitasatosporales</taxon>
        <taxon>Streptomycetaceae</taxon>
        <taxon>Streptomyces</taxon>
    </lineage>
</organism>
<evidence type="ECO:0000313" key="7">
    <source>
        <dbReference type="EMBL" id="SDL39504.1"/>
    </source>
</evidence>
<reference evidence="7 8" key="1">
    <citation type="submission" date="2016-10" db="EMBL/GenBank/DDBJ databases">
        <authorList>
            <person name="de Groot N.N."/>
        </authorList>
    </citation>
    <scope>NUCLEOTIDE SEQUENCE [LARGE SCALE GENOMIC DNA]</scope>
    <source>
        <strain evidence="7 8">CGMCC 4.5727</strain>
    </source>
</reference>
<feature type="domain" description="LamG-like jellyroll fold" evidence="6">
    <location>
        <begin position="1163"/>
        <end position="1323"/>
    </location>
</feature>
<keyword evidence="1 4" id="KW-0732">Signal</keyword>
<dbReference type="InterPro" id="IPR013320">
    <property type="entry name" value="ConA-like_dom_sf"/>
</dbReference>